<keyword evidence="1" id="KW-0812">Transmembrane</keyword>
<keyword evidence="1" id="KW-0472">Membrane</keyword>
<name>A0ABV7NGD8_9SPHN</name>
<dbReference type="RefSeq" id="WP_380796750.1">
    <property type="nucleotide sequence ID" value="NZ_JBHRVU010000004.1"/>
</dbReference>
<dbReference type="Proteomes" id="UP001595681">
    <property type="component" value="Unassembled WGS sequence"/>
</dbReference>
<evidence type="ECO:0000313" key="2">
    <source>
        <dbReference type="EMBL" id="MFC3442566.1"/>
    </source>
</evidence>
<comment type="caution">
    <text evidence="2">The sequence shown here is derived from an EMBL/GenBank/DDBJ whole genome shotgun (WGS) entry which is preliminary data.</text>
</comment>
<gene>
    <name evidence="2" type="ORF">ACFOKF_15430</name>
</gene>
<accession>A0ABV7NGD8</accession>
<keyword evidence="1" id="KW-1133">Transmembrane helix</keyword>
<evidence type="ECO:0000256" key="1">
    <source>
        <dbReference type="SAM" id="Phobius"/>
    </source>
</evidence>
<keyword evidence="3" id="KW-1185">Reference proteome</keyword>
<organism evidence="2 3">
    <name type="scientific">Sphingobium rhizovicinum</name>
    <dbReference type="NCBI Taxonomy" id="432308"/>
    <lineage>
        <taxon>Bacteria</taxon>
        <taxon>Pseudomonadati</taxon>
        <taxon>Pseudomonadota</taxon>
        <taxon>Alphaproteobacteria</taxon>
        <taxon>Sphingomonadales</taxon>
        <taxon>Sphingomonadaceae</taxon>
        <taxon>Sphingobium</taxon>
    </lineage>
</organism>
<feature type="transmembrane region" description="Helical" evidence="1">
    <location>
        <begin position="32"/>
        <end position="51"/>
    </location>
</feature>
<dbReference type="EMBL" id="JBHRVU010000004">
    <property type="protein sequence ID" value="MFC3442566.1"/>
    <property type="molecule type" value="Genomic_DNA"/>
</dbReference>
<sequence>MTALQWLRFVPSLAIELIAQTIRWLAERPIRLLIAALILLSLWLWVMLGMARDLAEDRRVQAAAWHGKFVEQKAEMSKLVALVRAARIEAARLDQDNIRRVQDEWTATLSEVTHDYQTDLAAARALVAERLRQGSGAGAAGGAGCGGGAGMSGLPALSTGALRPGDAAVVDGADIDAVTENTVRLEHLIDAWKRAASIAVNRP</sequence>
<proteinExistence type="predicted"/>
<reference evidence="3" key="1">
    <citation type="journal article" date="2019" name="Int. J. Syst. Evol. Microbiol.">
        <title>The Global Catalogue of Microorganisms (GCM) 10K type strain sequencing project: providing services to taxonomists for standard genome sequencing and annotation.</title>
        <authorList>
            <consortium name="The Broad Institute Genomics Platform"/>
            <consortium name="The Broad Institute Genome Sequencing Center for Infectious Disease"/>
            <person name="Wu L."/>
            <person name="Ma J."/>
        </authorList>
    </citation>
    <scope>NUCLEOTIDE SEQUENCE [LARGE SCALE GENOMIC DNA]</scope>
    <source>
        <strain evidence="3">CCM 7491</strain>
    </source>
</reference>
<evidence type="ECO:0000313" key="3">
    <source>
        <dbReference type="Proteomes" id="UP001595681"/>
    </source>
</evidence>
<protein>
    <submittedName>
        <fullName evidence="2">Uncharacterized protein</fullName>
    </submittedName>
</protein>